<feature type="compositionally biased region" description="Polar residues" evidence="1">
    <location>
        <begin position="62"/>
        <end position="73"/>
    </location>
</feature>
<comment type="caution">
    <text evidence="3">The sequence shown here is derived from an EMBL/GenBank/DDBJ whole genome shotgun (WGS) entry which is preliminary data.</text>
</comment>
<keyword evidence="4" id="KW-1185">Reference proteome</keyword>
<organism evidence="3 4">
    <name type="scientific">Penicillium desertorum</name>
    <dbReference type="NCBI Taxonomy" id="1303715"/>
    <lineage>
        <taxon>Eukaryota</taxon>
        <taxon>Fungi</taxon>
        <taxon>Dikarya</taxon>
        <taxon>Ascomycota</taxon>
        <taxon>Pezizomycotina</taxon>
        <taxon>Eurotiomycetes</taxon>
        <taxon>Eurotiomycetidae</taxon>
        <taxon>Eurotiales</taxon>
        <taxon>Aspergillaceae</taxon>
        <taxon>Penicillium</taxon>
    </lineage>
</organism>
<protein>
    <submittedName>
        <fullName evidence="3">Uncharacterized protein</fullName>
    </submittedName>
</protein>
<dbReference type="OrthoDB" id="3436553at2759"/>
<keyword evidence="2" id="KW-0812">Transmembrane</keyword>
<dbReference type="AlphaFoldDB" id="A0A9W9X0P0"/>
<keyword evidence="2" id="KW-1133">Transmembrane helix</keyword>
<name>A0A9W9X0P0_9EURO</name>
<accession>A0A9W9X0P0</accession>
<sequence>MASNEYPPYIPMPSLGHELGLMFGFLSLSIVVIGAYVALWRVSQTRLGAQDLARRKALRNKNPTLGTTTSITAGRSPRPCKDTAITPTPKTAQEDRVVLPENRAELPVHGMEMYATKGNASTSQIRSPLGQSMLSPVSPVSPLGSGGLAGRAVGSVSPVGGGIAFESIIGMALEGGRSLGQGPFRDGFRSPSPARRFGGGSGPAVEIGPAPSRE</sequence>
<reference evidence="3" key="2">
    <citation type="journal article" date="2023" name="IMA Fungus">
        <title>Comparative genomic study of the Penicillium genus elucidates a diverse pangenome and 15 lateral gene transfer events.</title>
        <authorList>
            <person name="Petersen C."/>
            <person name="Sorensen T."/>
            <person name="Nielsen M.R."/>
            <person name="Sondergaard T.E."/>
            <person name="Sorensen J.L."/>
            <person name="Fitzpatrick D.A."/>
            <person name="Frisvad J.C."/>
            <person name="Nielsen K.L."/>
        </authorList>
    </citation>
    <scope>NUCLEOTIDE SEQUENCE</scope>
    <source>
        <strain evidence="3">IBT 17660</strain>
    </source>
</reference>
<evidence type="ECO:0000256" key="2">
    <source>
        <dbReference type="SAM" id="Phobius"/>
    </source>
</evidence>
<feature type="region of interest" description="Disordered" evidence="1">
    <location>
        <begin position="179"/>
        <end position="214"/>
    </location>
</feature>
<keyword evidence="2" id="KW-0472">Membrane</keyword>
<proteinExistence type="predicted"/>
<evidence type="ECO:0000313" key="3">
    <source>
        <dbReference type="EMBL" id="KAJ5479641.1"/>
    </source>
</evidence>
<feature type="region of interest" description="Disordered" evidence="1">
    <location>
        <begin position="62"/>
        <end position="87"/>
    </location>
</feature>
<dbReference type="EMBL" id="JAPWDO010000003">
    <property type="protein sequence ID" value="KAJ5479641.1"/>
    <property type="molecule type" value="Genomic_DNA"/>
</dbReference>
<evidence type="ECO:0000313" key="4">
    <source>
        <dbReference type="Proteomes" id="UP001147760"/>
    </source>
</evidence>
<reference evidence="3" key="1">
    <citation type="submission" date="2022-12" db="EMBL/GenBank/DDBJ databases">
        <authorList>
            <person name="Petersen C."/>
        </authorList>
    </citation>
    <scope>NUCLEOTIDE SEQUENCE</scope>
    <source>
        <strain evidence="3">IBT 17660</strain>
    </source>
</reference>
<gene>
    <name evidence="3" type="ORF">N7530_005150</name>
</gene>
<feature type="transmembrane region" description="Helical" evidence="2">
    <location>
        <begin position="20"/>
        <end position="39"/>
    </location>
</feature>
<dbReference type="Proteomes" id="UP001147760">
    <property type="component" value="Unassembled WGS sequence"/>
</dbReference>
<evidence type="ECO:0000256" key="1">
    <source>
        <dbReference type="SAM" id="MobiDB-lite"/>
    </source>
</evidence>